<dbReference type="Pfam" id="PF01203">
    <property type="entry name" value="T2SSN"/>
    <property type="match status" value="1"/>
</dbReference>
<keyword evidence="9" id="KW-0472">Membrane</keyword>
<keyword evidence="5" id="KW-1003">Cell membrane</keyword>
<comment type="subcellular location">
    <subcellularLocation>
        <location evidence="1">Cell inner membrane</location>
    </subcellularLocation>
</comment>
<keyword evidence="4" id="KW-0813">Transport</keyword>
<evidence type="ECO:0000313" key="12">
    <source>
        <dbReference type="Proteomes" id="UP000562395"/>
    </source>
</evidence>
<keyword evidence="7" id="KW-0812">Transmembrane</keyword>
<dbReference type="RefSeq" id="WP_183614286.1">
    <property type="nucleotide sequence ID" value="NZ_JACICY010000007.1"/>
</dbReference>
<evidence type="ECO:0000256" key="8">
    <source>
        <dbReference type="ARBA" id="ARBA00022927"/>
    </source>
</evidence>
<evidence type="ECO:0000256" key="2">
    <source>
        <dbReference type="ARBA" id="ARBA00007208"/>
    </source>
</evidence>
<evidence type="ECO:0000256" key="5">
    <source>
        <dbReference type="ARBA" id="ARBA00022475"/>
    </source>
</evidence>
<evidence type="ECO:0000256" key="3">
    <source>
        <dbReference type="ARBA" id="ARBA00021563"/>
    </source>
</evidence>
<dbReference type="GO" id="GO:0005886">
    <property type="term" value="C:plasma membrane"/>
    <property type="evidence" value="ECO:0007669"/>
    <property type="project" value="UniProtKB-SubCell"/>
</dbReference>
<gene>
    <name evidence="11" type="ORF">GGQ88_003083</name>
</gene>
<sequence>MIGRWIFVRERALTRRDWLALVGLFALGLIVMLPLRLAFAWGMPDNVTARSVEGPVWGGRVADLRVGPLPLGTLDAGLSPWALPIGRAEFALSRDGDAPFFARASGSASHVRLSGVNGTLALPDGLGGLPVTSLGFGDLSLRIEDGRCVAAQGTMTMTLASPGPLLPDALVLSGQARCANGALVVPMQGSGGMEKLTLRIAGDGAWQADLVLSGLPPEVSGPMVLGGFTARPGGIGIRTSGRF</sequence>
<dbReference type="GO" id="GO:0015627">
    <property type="term" value="C:type II protein secretion system complex"/>
    <property type="evidence" value="ECO:0007669"/>
    <property type="project" value="InterPro"/>
</dbReference>
<dbReference type="Proteomes" id="UP000562395">
    <property type="component" value="Unassembled WGS sequence"/>
</dbReference>
<evidence type="ECO:0000256" key="6">
    <source>
        <dbReference type="ARBA" id="ARBA00022519"/>
    </source>
</evidence>
<name>A0A7W6A1Z9_9SPHN</name>
<accession>A0A7W6A1Z9</accession>
<comment type="similarity">
    <text evidence="2">Belongs to the GSP N family.</text>
</comment>
<evidence type="ECO:0000256" key="4">
    <source>
        <dbReference type="ARBA" id="ARBA00022448"/>
    </source>
</evidence>
<dbReference type="InterPro" id="IPR022792">
    <property type="entry name" value="T2SS_protein-GspN"/>
</dbReference>
<evidence type="ECO:0000256" key="9">
    <source>
        <dbReference type="ARBA" id="ARBA00023136"/>
    </source>
</evidence>
<keyword evidence="6" id="KW-0997">Cell inner membrane</keyword>
<evidence type="ECO:0000256" key="7">
    <source>
        <dbReference type="ARBA" id="ARBA00022692"/>
    </source>
</evidence>
<organism evidence="11 12">
    <name type="scientific">Novosphingobium hassiacum</name>
    <dbReference type="NCBI Taxonomy" id="173676"/>
    <lineage>
        <taxon>Bacteria</taxon>
        <taxon>Pseudomonadati</taxon>
        <taxon>Pseudomonadota</taxon>
        <taxon>Alphaproteobacteria</taxon>
        <taxon>Sphingomonadales</taxon>
        <taxon>Sphingomonadaceae</taxon>
        <taxon>Novosphingobium</taxon>
    </lineage>
</organism>
<keyword evidence="12" id="KW-1185">Reference proteome</keyword>
<evidence type="ECO:0000256" key="10">
    <source>
        <dbReference type="ARBA" id="ARBA00030772"/>
    </source>
</evidence>
<dbReference type="EMBL" id="JACICY010000007">
    <property type="protein sequence ID" value="MBB3861795.1"/>
    <property type="molecule type" value="Genomic_DNA"/>
</dbReference>
<proteinExistence type="inferred from homology"/>
<dbReference type="AlphaFoldDB" id="A0A7W6A1Z9"/>
<dbReference type="GO" id="GO:0015628">
    <property type="term" value="P:protein secretion by the type II secretion system"/>
    <property type="evidence" value="ECO:0007669"/>
    <property type="project" value="InterPro"/>
</dbReference>
<reference evidence="11 12" key="1">
    <citation type="submission" date="2020-08" db="EMBL/GenBank/DDBJ databases">
        <title>Genomic Encyclopedia of Type Strains, Phase IV (KMG-IV): sequencing the most valuable type-strain genomes for metagenomic binning, comparative biology and taxonomic classification.</title>
        <authorList>
            <person name="Goeker M."/>
        </authorList>
    </citation>
    <scope>NUCLEOTIDE SEQUENCE [LARGE SCALE GENOMIC DNA]</scope>
    <source>
        <strain evidence="11 12">DSM 14552</strain>
    </source>
</reference>
<comment type="caution">
    <text evidence="11">The sequence shown here is derived from an EMBL/GenBank/DDBJ whole genome shotgun (WGS) entry which is preliminary data.</text>
</comment>
<keyword evidence="8" id="KW-0653">Protein transport</keyword>
<evidence type="ECO:0000256" key="1">
    <source>
        <dbReference type="ARBA" id="ARBA00004533"/>
    </source>
</evidence>
<evidence type="ECO:0000313" key="11">
    <source>
        <dbReference type="EMBL" id="MBB3861795.1"/>
    </source>
</evidence>
<protein>
    <recommendedName>
        <fullName evidence="3">Type II secretion system protein N</fullName>
    </recommendedName>
    <alternativeName>
        <fullName evidence="10">General secretion pathway protein N</fullName>
    </alternativeName>
</protein>